<keyword evidence="7" id="KW-1185">Reference proteome</keyword>
<dbReference type="InterPro" id="IPR006145">
    <property type="entry name" value="PsdUridine_synth_RsuA/RluA"/>
</dbReference>
<evidence type="ECO:0000313" key="6">
    <source>
        <dbReference type="EMBL" id="GGB79977.1"/>
    </source>
</evidence>
<evidence type="ECO:0000259" key="5">
    <source>
        <dbReference type="SMART" id="SM00363"/>
    </source>
</evidence>
<gene>
    <name evidence="6" type="ORF">GCM10007424_20150</name>
</gene>
<dbReference type="InterPro" id="IPR006225">
    <property type="entry name" value="PsdUridine_synth_RluC/D"/>
</dbReference>
<dbReference type="PROSITE" id="PS50889">
    <property type="entry name" value="S4"/>
    <property type="match status" value="1"/>
</dbReference>
<dbReference type="CDD" id="cd00165">
    <property type="entry name" value="S4"/>
    <property type="match status" value="1"/>
</dbReference>
<comment type="catalytic activity">
    <reaction evidence="4">
        <text>a uridine in RNA = a pseudouridine in RNA</text>
        <dbReference type="Rhea" id="RHEA:48348"/>
        <dbReference type="Rhea" id="RHEA-COMP:12068"/>
        <dbReference type="Rhea" id="RHEA-COMP:12069"/>
        <dbReference type="ChEBI" id="CHEBI:65314"/>
        <dbReference type="ChEBI" id="CHEBI:65315"/>
    </reaction>
</comment>
<feature type="domain" description="RNA-binding S4" evidence="5">
    <location>
        <begin position="32"/>
        <end position="91"/>
    </location>
</feature>
<proteinExistence type="inferred from homology"/>
<evidence type="ECO:0000256" key="4">
    <source>
        <dbReference type="RuleBase" id="RU362028"/>
    </source>
</evidence>
<dbReference type="Gene3D" id="3.30.2350.10">
    <property type="entry name" value="Pseudouridine synthase"/>
    <property type="match status" value="1"/>
</dbReference>
<dbReference type="InterPro" id="IPR006224">
    <property type="entry name" value="PsdUridine_synth_RluA-like_CS"/>
</dbReference>
<dbReference type="EMBL" id="BMJE01000005">
    <property type="protein sequence ID" value="GGB79977.1"/>
    <property type="molecule type" value="Genomic_DNA"/>
</dbReference>
<organism evidence="6 7">
    <name type="scientific">Flavobacterium suaedae</name>
    <dbReference type="NCBI Taxonomy" id="1767027"/>
    <lineage>
        <taxon>Bacteria</taxon>
        <taxon>Pseudomonadati</taxon>
        <taxon>Bacteroidota</taxon>
        <taxon>Flavobacteriia</taxon>
        <taxon>Flavobacteriales</taxon>
        <taxon>Flavobacteriaceae</taxon>
        <taxon>Flavobacterium</taxon>
    </lineage>
</organism>
<name>A0ABQ1JZ29_9FLAO</name>
<dbReference type="SUPFAM" id="SSF55174">
    <property type="entry name" value="Alpha-L RNA-binding motif"/>
    <property type="match status" value="1"/>
</dbReference>
<dbReference type="InterPro" id="IPR002942">
    <property type="entry name" value="S4_RNA-bd"/>
</dbReference>
<dbReference type="Pfam" id="PF01479">
    <property type="entry name" value="S4"/>
    <property type="match status" value="1"/>
</dbReference>
<reference evidence="7" key="1">
    <citation type="journal article" date="2019" name="Int. J. Syst. Evol. Microbiol.">
        <title>The Global Catalogue of Microorganisms (GCM) 10K type strain sequencing project: providing services to taxonomists for standard genome sequencing and annotation.</title>
        <authorList>
            <consortium name="The Broad Institute Genomics Platform"/>
            <consortium name="The Broad Institute Genome Sequencing Center for Infectious Disease"/>
            <person name="Wu L."/>
            <person name="Ma J."/>
        </authorList>
    </citation>
    <scope>NUCLEOTIDE SEQUENCE [LARGE SCALE GENOMIC DNA]</scope>
    <source>
        <strain evidence="7">CGMCC 1.15461</strain>
    </source>
</reference>
<evidence type="ECO:0000313" key="7">
    <source>
        <dbReference type="Proteomes" id="UP000615760"/>
    </source>
</evidence>
<dbReference type="PANTHER" id="PTHR21600:SF44">
    <property type="entry name" value="RIBOSOMAL LARGE SUBUNIT PSEUDOURIDINE SYNTHASE D"/>
    <property type="match status" value="1"/>
</dbReference>
<evidence type="ECO:0000256" key="2">
    <source>
        <dbReference type="ARBA" id="ARBA00023235"/>
    </source>
</evidence>
<protein>
    <recommendedName>
        <fullName evidence="4">Pseudouridine synthase</fullName>
        <ecNumber evidence="4">5.4.99.-</ecNumber>
    </recommendedName>
</protein>
<dbReference type="Proteomes" id="UP000615760">
    <property type="component" value="Unassembled WGS sequence"/>
</dbReference>
<comment type="similarity">
    <text evidence="1 4">Belongs to the pseudouridine synthase RluA family.</text>
</comment>
<comment type="function">
    <text evidence="4">Responsible for synthesis of pseudouridine from uracil.</text>
</comment>
<dbReference type="RefSeq" id="WP_188621167.1">
    <property type="nucleotide sequence ID" value="NZ_BMJE01000005.1"/>
</dbReference>
<dbReference type="Pfam" id="PF00849">
    <property type="entry name" value="PseudoU_synth_2"/>
    <property type="match status" value="1"/>
</dbReference>
<dbReference type="SUPFAM" id="SSF55120">
    <property type="entry name" value="Pseudouridine synthase"/>
    <property type="match status" value="1"/>
</dbReference>
<dbReference type="PROSITE" id="PS01129">
    <property type="entry name" value="PSI_RLU"/>
    <property type="match status" value="1"/>
</dbReference>
<evidence type="ECO:0000256" key="1">
    <source>
        <dbReference type="ARBA" id="ARBA00010876"/>
    </source>
</evidence>
<dbReference type="Gene3D" id="3.10.290.10">
    <property type="entry name" value="RNA-binding S4 domain"/>
    <property type="match status" value="1"/>
</dbReference>
<comment type="caution">
    <text evidence="6">The sequence shown here is derived from an EMBL/GenBank/DDBJ whole genome shotgun (WGS) entry which is preliminary data.</text>
</comment>
<dbReference type="CDD" id="cd02869">
    <property type="entry name" value="PseudoU_synth_RluA_like"/>
    <property type="match status" value="1"/>
</dbReference>
<evidence type="ECO:0000256" key="3">
    <source>
        <dbReference type="PROSITE-ProRule" id="PRU00182"/>
    </source>
</evidence>
<accession>A0ABQ1JZ29</accession>
<keyword evidence="2 4" id="KW-0413">Isomerase</keyword>
<dbReference type="InterPro" id="IPR036986">
    <property type="entry name" value="S4_RNA-bd_sf"/>
</dbReference>
<dbReference type="NCBIfam" id="TIGR00005">
    <property type="entry name" value="rluA_subfam"/>
    <property type="match status" value="1"/>
</dbReference>
<keyword evidence="3" id="KW-0694">RNA-binding</keyword>
<dbReference type="EC" id="5.4.99.-" evidence="4"/>
<dbReference type="PANTHER" id="PTHR21600">
    <property type="entry name" value="MITOCHONDRIAL RNA PSEUDOURIDINE SYNTHASE"/>
    <property type="match status" value="1"/>
</dbReference>
<sequence>MTDINTGVEQEEMDDELYEHHRFEAGKGQSPLRVDKFLMNLVENATRNKIQQAAAAGNIYVNDVAVKSNYKVKANDVVRVLLSHPPYEQLLEPENIPINIVYEDDQLLVVNKPAGMVVHPGHGNYSGTLVNALAYHFENLPLNSSERPGLVHRIDKDTSGLLVIAKTEEAMTHLAKQFFDKTSEREYIALVWGNVEEDEGTVEGHIGRHPKDRMQNTVYADGSEGKPAVTHYKVLERFGYVTLVSCKLETGRTHQIRVHMKYIGHTLFNDARYGGDKILKGTTFTKYKQFIDNCFKTLPRQALHAKTLGFEHPVTKEFLRFDTELPQDIQDCIEKWRTYAKSRQIEEE</sequence>
<dbReference type="InterPro" id="IPR050188">
    <property type="entry name" value="RluA_PseudoU_synthase"/>
</dbReference>
<dbReference type="SMART" id="SM00363">
    <property type="entry name" value="S4"/>
    <property type="match status" value="1"/>
</dbReference>
<dbReference type="InterPro" id="IPR020103">
    <property type="entry name" value="PsdUridine_synth_cat_dom_sf"/>
</dbReference>